<comment type="caution">
    <text evidence="12">The sequence shown here is derived from an EMBL/GenBank/DDBJ whole genome shotgun (WGS) entry which is preliminary data.</text>
</comment>
<evidence type="ECO:0000259" key="11">
    <source>
        <dbReference type="Pfam" id="PF20519"/>
    </source>
</evidence>
<keyword evidence="7" id="KW-0479">Metal-binding</keyword>
<feature type="transmembrane region" description="Helical" evidence="9">
    <location>
        <begin position="380"/>
        <end position="404"/>
    </location>
</feature>
<feature type="transmembrane region" description="Helical" evidence="9">
    <location>
        <begin position="59"/>
        <end position="80"/>
    </location>
</feature>
<keyword evidence="7" id="KW-0106">Calcium</keyword>
<keyword evidence="7" id="KW-0107">Calcium channel</keyword>
<reference evidence="12" key="1">
    <citation type="submission" date="2021-02" db="EMBL/GenBank/DDBJ databases">
        <authorList>
            <person name="Nowell W R."/>
        </authorList>
    </citation>
    <scope>NUCLEOTIDE SEQUENCE</scope>
</reference>
<evidence type="ECO:0000313" key="14">
    <source>
        <dbReference type="Proteomes" id="UP000663882"/>
    </source>
</evidence>
<feature type="binding site" evidence="7">
    <location>
        <position position="649"/>
    </location>
    <ligand>
        <name>Ca(2+)</name>
        <dbReference type="ChEBI" id="CHEBI:29108"/>
        <label>2</label>
    </ligand>
</feature>
<evidence type="ECO:0000256" key="3">
    <source>
        <dbReference type="ARBA" id="ARBA00022692"/>
    </source>
</evidence>
<comment type="similarity">
    <text evidence="2">Belongs to the polycystin family.</text>
</comment>
<proteinExistence type="inferred from homology"/>
<evidence type="ECO:0000256" key="6">
    <source>
        <dbReference type="ARBA" id="ARBA00023180"/>
    </source>
</evidence>
<evidence type="ECO:0000313" key="12">
    <source>
        <dbReference type="EMBL" id="CAF0821104.1"/>
    </source>
</evidence>
<dbReference type="EMBL" id="CAJOAX010001709">
    <property type="protein sequence ID" value="CAF3739130.1"/>
    <property type="molecule type" value="Genomic_DNA"/>
</dbReference>
<evidence type="ECO:0000256" key="2">
    <source>
        <dbReference type="ARBA" id="ARBA00007200"/>
    </source>
</evidence>
<dbReference type="Pfam" id="PF20519">
    <property type="entry name" value="Polycystin_dom"/>
    <property type="match status" value="1"/>
</dbReference>
<feature type="binding site" evidence="7">
    <location>
        <position position="658"/>
    </location>
    <ligand>
        <name>Ca(2+)</name>
        <dbReference type="ChEBI" id="CHEBI:29108"/>
        <label>2</label>
    </ligand>
</feature>
<evidence type="ECO:0000259" key="10">
    <source>
        <dbReference type="Pfam" id="PF08016"/>
    </source>
</evidence>
<evidence type="ECO:0000256" key="5">
    <source>
        <dbReference type="ARBA" id="ARBA00023136"/>
    </source>
</evidence>
<evidence type="ECO:0000256" key="4">
    <source>
        <dbReference type="ARBA" id="ARBA00022989"/>
    </source>
</evidence>
<dbReference type="PRINTS" id="PR01433">
    <property type="entry name" value="POLYCYSTIN2"/>
</dbReference>
<feature type="transmembrane region" description="Helical" evidence="9">
    <location>
        <begin position="540"/>
        <end position="562"/>
    </location>
</feature>
<dbReference type="PANTHER" id="PTHR10877:SF183">
    <property type="entry name" value="AT14535P-RELATED"/>
    <property type="match status" value="1"/>
</dbReference>
<feature type="transmembrane region" description="Helical" evidence="9">
    <location>
        <begin position="349"/>
        <end position="368"/>
    </location>
</feature>
<keyword evidence="7" id="KW-0407">Ion channel</keyword>
<name>A0A813U0S5_9BILA</name>
<keyword evidence="7" id="KW-0813">Transport</keyword>
<dbReference type="GO" id="GO:0005262">
    <property type="term" value="F:calcium channel activity"/>
    <property type="evidence" value="ECO:0007669"/>
    <property type="project" value="UniProtKB-KW"/>
</dbReference>
<organism evidence="12 14">
    <name type="scientific">Rotaria sordida</name>
    <dbReference type="NCBI Taxonomy" id="392033"/>
    <lineage>
        <taxon>Eukaryota</taxon>
        <taxon>Metazoa</taxon>
        <taxon>Spiralia</taxon>
        <taxon>Gnathifera</taxon>
        <taxon>Rotifera</taxon>
        <taxon>Eurotatoria</taxon>
        <taxon>Bdelloidea</taxon>
        <taxon>Philodinida</taxon>
        <taxon>Philodinidae</taxon>
        <taxon>Rotaria</taxon>
    </lineage>
</organism>
<dbReference type="OrthoDB" id="444119at2759"/>
<dbReference type="EMBL" id="CAJNOO010000135">
    <property type="protein sequence ID" value="CAF0821104.1"/>
    <property type="molecule type" value="Genomic_DNA"/>
</dbReference>
<dbReference type="AlphaFoldDB" id="A0A813U0S5"/>
<evidence type="ECO:0000313" key="13">
    <source>
        <dbReference type="EMBL" id="CAF3739130.1"/>
    </source>
</evidence>
<keyword evidence="7" id="KW-0109">Calcium transport</keyword>
<dbReference type="PANTHER" id="PTHR10877">
    <property type="entry name" value="POLYCYSTIN FAMILY MEMBER"/>
    <property type="match status" value="1"/>
</dbReference>
<dbReference type="InterPro" id="IPR013122">
    <property type="entry name" value="PKD1_2_channel"/>
</dbReference>
<feature type="domain" description="Polycystin cation channel PKD1/PKD2" evidence="10">
    <location>
        <begin position="342"/>
        <end position="567"/>
    </location>
</feature>
<gene>
    <name evidence="13" type="ORF">OTI717_LOCUS14910</name>
    <name evidence="12" type="ORF">RFH988_LOCUS4943</name>
</gene>
<keyword evidence="3 9" id="KW-0812">Transmembrane</keyword>
<keyword evidence="6" id="KW-0325">Glycoprotein</keyword>
<keyword evidence="5 9" id="KW-0472">Membrane</keyword>
<evidence type="ECO:0000256" key="8">
    <source>
        <dbReference type="PIRSR" id="PIRSR603915-2"/>
    </source>
</evidence>
<feature type="domain" description="Polycystin" evidence="11">
    <location>
        <begin position="132"/>
        <end position="340"/>
    </location>
</feature>
<dbReference type="Gene3D" id="1.10.287.70">
    <property type="match status" value="1"/>
</dbReference>
<dbReference type="Proteomes" id="UP000663823">
    <property type="component" value="Unassembled WGS sequence"/>
</dbReference>
<feature type="disulfide bond" evidence="8">
    <location>
        <begin position="197"/>
        <end position="210"/>
    </location>
</feature>
<keyword evidence="7" id="KW-0406">Ion transport</keyword>
<dbReference type="GO" id="GO:0005509">
    <property type="term" value="F:calcium ion binding"/>
    <property type="evidence" value="ECO:0007669"/>
    <property type="project" value="InterPro"/>
</dbReference>
<dbReference type="Pfam" id="PF08016">
    <property type="entry name" value="PKD_channel"/>
    <property type="match status" value="1"/>
</dbReference>
<sequence>MSSTTIIRSIDSFSSKSSLASPTVHKSIQSKFHKIIQFFLSFNIDRKETDDNTEQHAILVLRAFFIYMIFVGNILIVIFLSQSKHDFFITNTFEYHLIDARFPVKSSWIERNIRSNPYKNVQNKYGDIFMIDFNQIATFDDIWQFMNETIGNVFYRSHIWQSNQTVTSQRSIRWVLDHFLMIGVIRMRQVRVKPEKCNIPKSYSDEIADCYPAYSLDKKDTDPFGPITLSDSTKINMKQAWNYMSADKTGMGSYTGQYGTYDGSGYVADLAQYVRTNKHFTNDINELEKFHWLDKATRALFIDIVTYNPSVNLFSYIKFIFEMPLTGGIFPSYKIENKQLFRYITSTKYILIGCEIIIVTFTMTFIFIEIVKIIELRLKIFLNIWNWIDIILLIISILMIIANIRRLLTINSPLYGKMSIYISTFDDLTIKLLRLQSLFDTLSILLTSISIIRILKYCDFAVTIIRIKATIQRCFGDLIGFLVMFVAIMVAYAQFGNLALGQQAPAFSTVGKAFVALFRTVLGDFDYEAISDASPIVGPLFFFLYIFSMVFILFNMVLAIIVDSYEELGNEHRDVINRMLIDVTPVIKQSIRKFFERFGLWEKVKVIVQFIISAEDPLNSKTVADLLQEFKYSTTSSLYDELRHAFAHDMTKLISKKDFQAFLKYSRDDKNRQRDTLQSLFSGNIPLIDFNEQQEWSKRARNLCTIQQWAQLRYRIARLEELFYLIEGKIDYTIRTSNNLLQNVILSIERSDNENM</sequence>
<dbReference type="FunFam" id="1.10.287.70:FF:000086">
    <property type="entry name" value="Polycystic kidney disease 2"/>
    <property type="match status" value="1"/>
</dbReference>
<protein>
    <submittedName>
        <fullName evidence="12">Uncharacterized protein</fullName>
    </submittedName>
</protein>
<dbReference type="InterPro" id="IPR051223">
    <property type="entry name" value="Polycystin"/>
</dbReference>
<dbReference type="InterPro" id="IPR046791">
    <property type="entry name" value="Polycystin_dom"/>
</dbReference>
<dbReference type="Proteomes" id="UP000663882">
    <property type="component" value="Unassembled WGS sequence"/>
</dbReference>
<feature type="transmembrane region" description="Helical" evidence="9">
    <location>
        <begin position="475"/>
        <end position="495"/>
    </location>
</feature>
<evidence type="ECO:0000256" key="7">
    <source>
        <dbReference type="PIRSR" id="PIRSR603915-1"/>
    </source>
</evidence>
<keyword evidence="4 9" id="KW-1133">Transmembrane helix</keyword>
<dbReference type="GO" id="GO:0016020">
    <property type="term" value="C:membrane"/>
    <property type="evidence" value="ECO:0007669"/>
    <property type="project" value="UniProtKB-SubCell"/>
</dbReference>
<evidence type="ECO:0000256" key="1">
    <source>
        <dbReference type="ARBA" id="ARBA00004141"/>
    </source>
</evidence>
<feature type="transmembrane region" description="Helical" evidence="9">
    <location>
        <begin position="435"/>
        <end position="455"/>
    </location>
</feature>
<comment type="subcellular location">
    <subcellularLocation>
        <location evidence="1">Membrane</location>
        <topology evidence="1">Multi-pass membrane protein</topology>
    </subcellularLocation>
</comment>
<accession>A0A813U0S5</accession>
<evidence type="ECO:0000256" key="9">
    <source>
        <dbReference type="SAM" id="Phobius"/>
    </source>
</evidence>
<dbReference type="GO" id="GO:0050982">
    <property type="term" value="P:detection of mechanical stimulus"/>
    <property type="evidence" value="ECO:0007669"/>
    <property type="project" value="TreeGrafter"/>
</dbReference>
<dbReference type="InterPro" id="IPR003915">
    <property type="entry name" value="PKD_2"/>
</dbReference>